<comment type="caution">
    <text evidence="2">The sequence shown here is derived from an EMBL/GenBank/DDBJ whole genome shotgun (WGS) entry which is preliminary data.</text>
</comment>
<feature type="compositionally biased region" description="Basic and acidic residues" evidence="1">
    <location>
        <begin position="157"/>
        <end position="171"/>
    </location>
</feature>
<dbReference type="EMBL" id="QJKJ01009740">
    <property type="protein sequence ID" value="RDX75733.1"/>
    <property type="molecule type" value="Genomic_DNA"/>
</dbReference>
<dbReference type="Gene3D" id="3.30.70.270">
    <property type="match status" value="1"/>
</dbReference>
<evidence type="ECO:0000256" key="1">
    <source>
        <dbReference type="SAM" id="MobiDB-lite"/>
    </source>
</evidence>
<feature type="compositionally biased region" description="Basic and acidic residues" evidence="1">
    <location>
        <begin position="17"/>
        <end position="32"/>
    </location>
</feature>
<feature type="region of interest" description="Disordered" evidence="1">
    <location>
        <begin position="1"/>
        <end position="45"/>
    </location>
</feature>
<dbReference type="Proteomes" id="UP000257109">
    <property type="component" value="Unassembled WGS sequence"/>
</dbReference>
<dbReference type="AlphaFoldDB" id="A0A371FC97"/>
<gene>
    <name evidence="2" type="ORF">CR513_44349</name>
</gene>
<evidence type="ECO:0000313" key="2">
    <source>
        <dbReference type="EMBL" id="RDX75733.1"/>
    </source>
</evidence>
<reference evidence="2" key="1">
    <citation type="submission" date="2018-05" db="EMBL/GenBank/DDBJ databases">
        <title>Draft genome of Mucuna pruriens seed.</title>
        <authorList>
            <person name="Nnadi N.E."/>
            <person name="Vos R."/>
            <person name="Hasami M.H."/>
            <person name="Devisetty U.K."/>
            <person name="Aguiy J.C."/>
        </authorList>
    </citation>
    <scope>NUCLEOTIDE SEQUENCE [LARGE SCALE GENOMIC DNA]</scope>
    <source>
        <strain evidence="2">JCA_2017</strain>
    </source>
</reference>
<protein>
    <submittedName>
        <fullName evidence="2">Uncharacterized protein</fullName>
    </submittedName>
</protein>
<keyword evidence="3" id="KW-1185">Reference proteome</keyword>
<organism evidence="2 3">
    <name type="scientific">Mucuna pruriens</name>
    <name type="common">Velvet bean</name>
    <name type="synonym">Dolichos pruriens</name>
    <dbReference type="NCBI Taxonomy" id="157652"/>
    <lineage>
        <taxon>Eukaryota</taxon>
        <taxon>Viridiplantae</taxon>
        <taxon>Streptophyta</taxon>
        <taxon>Embryophyta</taxon>
        <taxon>Tracheophyta</taxon>
        <taxon>Spermatophyta</taxon>
        <taxon>Magnoliopsida</taxon>
        <taxon>eudicotyledons</taxon>
        <taxon>Gunneridae</taxon>
        <taxon>Pentapetalae</taxon>
        <taxon>rosids</taxon>
        <taxon>fabids</taxon>
        <taxon>Fabales</taxon>
        <taxon>Fabaceae</taxon>
        <taxon>Papilionoideae</taxon>
        <taxon>50 kb inversion clade</taxon>
        <taxon>NPAAA clade</taxon>
        <taxon>indigoferoid/millettioid clade</taxon>
        <taxon>Phaseoleae</taxon>
        <taxon>Mucuna</taxon>
    </lineage>
</organism>
<dbReference type="OrthoDB" id="2285730at2759"/>
<feature type="region of interest" description="Disordered" evidence="1">
    <location>
        <begin position="150"/>
        <end position="179"/>
    </location>
</feature>
<accession>A0A371FC97</accession>
<proteinExistence type="predicted"/>
<name>A0A371FC97_MUCPR</name>
<dbReference type="InterPro" id="IPR043128">
    <property type="entry name" value="Rev_trsase/Diguanyl_cyclase"/>
</dbReference>
<evidence type="ECO:0000313" key="3">
    <source>
        <dbReference type="Proteomes" id="UP000257109"/>
    </source>
</evidence>
<feature type="non-terminal residue" evidence="2">
    <location>
        <position position="1"/>
    </location>
</feature>
<sequence length="245" mass="27640">MSIHLRVESNSGNEGQKQAEAEAISDNRRKAESNSSNRTEAESILDNLSRKQSKVEIMLAQLVLNLNQVGQSDLKPTNVISSSPLPPTELKSLPIHLKYAYLSNDQQIVVIIAKNLHQEQEEKLLHFLRQHKKAIGHKPLHLYAQNFNGGGSPSNKEITKKAESDHLRRGQEGSNQTASCRDDLSHIGQIMVQVVRKKSRMTIIKNQHDELVPINQVLEKLARKSHYCFLDGFSSYMQIHIAPED</sequence>